<evidence type="ECO:0000313" key="6">
    <source>
        <dbReference type="Proteomes" id="UP000546970"/>
    </source>
</evidence>
<name>A0A7X9YI11_9ACTN</name>
<reference evidence="5 6" key="1">
    <citation type="submission" date="2020-04" db="EMBL/GenBank/DDBJ databases">
        <title>Collinsella sp. KGMB02528 nov., an anaerobic actinobacterium isolated from human feces.</title>
        <authorList>
            <person name="Han K.-I."/>
            <person name="Eom M.K."/>
            <person name="Kim J.-S."/>
            <person name="Lee K.C."/>
            <person name="Suh M.K."/>
            <person name="Park S.-H."/>
            <person name="Lee J.H."/>
            <person name="Kang S.W."/>
            <person name="Park J.-E."/>
            <person name="Oh B.S."/>
            <person name="Yu S.Y."/>
            <person name="Choi S.-H."/>
            <person name="Lee D.H."/>
            <person name="Yoon H."/>
            <person name="Kim B.-Y."/>
            <person name="Lee J.H."/>
            <person name="Lee J.-S."/>
        </authorList>
    </citation>
    <scope>NUCLEOTIDE SEQUENCE [LARGE SCALE GENOMIC DNA]</scope>
    <source>
        <strain evidence="5 6">KGMB02528</strain>
    </source>
</reference>
<comment type="catalytic activity">
    <reaction evidence="3">
        <text>L-arginine + H2O = L-citrulline + NH4(+)</text>
        <dbReference type="Rhea" id="RHEA:19597"/>
        <dbReference type="ChEBI" id="CHEBI:15377"/>
        <dbReference type="ChEBI" id="CHEBI:28938"/>
        <dbReference type="ChEBI" id="CHEBI:32682"/>
        <dbReference type="ChEBI" id="CHEBI:57743"/>
        <dbReference type="EC" id="3.5.3.6"/>
    </reaction>
</comment>
<organism evidence="5 6">
    <name type="scientific">Collinsella acetigenes</name>
    <dbReference type="NCBI Taxonomy" id="2713419"/>
    <lineage>
        <taxon>Bacteria</taxon>
        <taxon>Bacillati</taxon>
        <taxon>Actinomycetota</taxon>
        <taxon>Coriobacteriia</taxon>
        <taxon>Coriobacteriales</taxon>
        <taxon>Coriobacteriaceae</taxon>
        <taxon>Collinsella</taxon>
    </lineage>
</organism>
<comment type="pathway">
    <text evidence="3">Amino-acid degradation; L-arginine degradation via ADI pathway; carbamoyl phosphate from L-arginine: step 1/2.</text>
</comment>
<accession>A0A7X9YI11</accession>
<dbReference type="PANTHER" id="PTHR47271">
    <property type="entry name" value="ARGININE DEIMINASE"/>
    <property type="match status" value="1"/>
</dbReference>
<dbReference type="InterPro" id="IPR003876">
    <property type="entry name" value="Arg_deiminase"/>
</dbReference>
<sequence length="420" mass="45481">MGDSLHIRSEIGRLKKVMLHRPGREFLNLSPDSMGRLLFDDIPYLAAAQEEHDRFAELLRENDVEVLYLDQLVAESIASNATAREELLDGWLAQSGVSSPSVLEAVKDRLERTEDPLVLVDKLIEGIRADELELCASGACRSLADVVAAGGNERGGLLIDPIPNLYFTRDPFSIIGQGVSLNSMWSVTRRREPLFGQIVFKHHPVYAGAPVWHEPGHEASGCIEGGDILVLGPSTIGIGISERTDASGIDALAETLLWGSPASGVDRVLAFSIPRKRSCMHLDTVFTQLDVDAFLVHPGILETLKVFELTRGVSAGSTAIRSLEGMPLESVLADAIGVDSVRIYECGGGDPLAAAREQWNDGANTLAVSPGKVIVYQRNSVTNDLLYKGGFDLIEVPSSELSRGRGGPHCMSMAFEREDL</sequence>
<dbReference type="GO" id="GO:0005737">
    <property type="term" value="C:cytoplasm"/>
    <property type="evidence" value="ECO:0007669"/>
    <property type="project" value="UniProtKB-SubCell"/>
</dbReference>
<comment type="caution">
    <text evidence="5">The sequence shown here is derived from an EMBL/GenBank/DDBJ whole genome shotgun (WGS) entry which is preliminary data.</text>
</comment>
<dbReference type="NCBIfam" id="NF002381">
    <property type="entry name" value="PRK01388.1"/>
    <property type="match status" value="1"/>
</dbReference>
<dbReference type="Proteomes" id="UP000546970">
    <property type="component" value="Unassembled WGS sequence"/>
</dbReference>
<dbReference type="Gene3D" id="1.10.3930.10">
    <property type="entry name" value="Arginine deiminase"/>
    <property type="match status" value="1"/>
</dbReference>
<dbReference type="GO" id="GO:0016990">
    <property type="term" value="F:arginine deiminase activity"/>
    <property type="evidence" value="ECO:0007669"/>
    <property type="project" value="UniProtKB-UniRule"/>
</dbReference>
<dbReference type="AlphaFoldDB" id="A0A7X9YI11"/>
<dbReference type="Pfam" id="PF02274">
    <property type="entry name" value="ADI"/>
    <property type="match status" value="1"/>
</dbReference>
<dbReference type="EMBL" id="JABBCP010000002">
    <property type="protein sequence ID" value="NMF55414.1"/>
    <property type="molecule type" value="Genomic_DNA"/>
</dbReference>
<keyword evidence="6" id="KW-1185">Reference proteome</keyword>
<evidence type="ECO:0000256" key="3">
    <source>
        <dbReference type="HAMAP-Rule" id="MF_00242"/>
    </source>
</evidence>
<dbReference type="PANTHER" id="PTHR47271:SF2">
    <property type="entry name" value="ARGININE DEIMINASE"/>
    <property type="match status" value="1"/>
</dbReference>
<dbReference type="SUPFAM" id="SSF55909">
    <property type="entry name" value="Pentein"/>
    <property type="match status" value="1"/>
</dbReference>
<feature type="active site" description="Amidino-cysteine intermediate" evidence="3 4">
    <location>
        <position position="410"/>
    </location>
</feature>
<comment type="subcellular location">
    <subcellularLocation>
        <location evidence="3">Cytoplasm</location>
    </subcellularLocation>
</comment>
<keyword evidence="3" id="KW-0963">Cytoplasm</keyword>
<dbReference type="PRINTS" id="PR01466">
    <property type="entry name" value="ARGDEIMINASE"/>
</dbReference>
<keyword evidence="3" id="KW-0056">Arginine metabolism</keyword>
<evidence type="ECO:0000313" key="5">
    <source>
        <dbReference type="EMBL" id="NMF55414.1"/>
    </source>
</evidence>
<dbReference type="PIRSF" id="PIRSF006356">
    <property type="entry name" value="Arg_deiminase"/>
    <property type="match status" value="1"/>
</dbReference>
<dbReference type="UniPathway" id="UPA00254">
    <property type="reaction ID" value="UER00364"/>
</dbReference>
<dbReference type="GO" id="GO:0019546">
    <property type="term" value="P:L-arginine deiminase pathway"/>
    <property type="evidence" value="ECO:0007669"/>
    <property type="project" value="TreeGrafter"/>
</dbReference>
<protein>
    <recommendedName>
        <fullName evidence="3">Arginine deiminase</fullName>
        <shortName evidence="3">ADI</shortName>
        <ecNumber evidence="3">3.5.3.6</ecNumber>
    </recommendedName>
    <alternativeName>
        <fullName evidence="3">Arginine dihydrolase</fullName>
        <shortName evidence="3">AD</shortName>
    </alternativeName>
</protein>
<evidence type="ECO:0000256" key="4">
    <source>
        <dbReference type="PIRSR" id="PIRSR006356-1"/>
    </source>
</evidence>
<dbReference type="Gene3D" id="3.75.10.10">
    <property type="entry name" value="L-arginine/glycine Amidinotransferase, Chain A"/>
    <property type="match status" value="1"/>
</dbReference>
<dbReference type="HAMAP" id="MF_00242">
    <property type="entry name" value="Arg_deiminase"/>
    <property type="match status" value="1"/>
</dbReference>
<comment type="similarity">
    <text evidence="1 3">Belongs to the arginine deiminase family.</text>
</comment>
<dbReference type="EC" id="3.5.3.6" evidence="3"/>
<evidence type="ECO:0000256" key="2">
    <source>
        <dbReference type="ARBA" id="ARBA00022801"/>
    </source>
</evidence>
<dbReference type="RefSeq" id="WP_169277100.1">
    <property type="nucleotide sequence ID" value="NZ_JABBCP010000002.1"/>
</dbReference>
<gene>
    <name evidence="3" type="primary">arcA</name>
    <name evidence="5" type="ORF">HF320_03590</name>
</gene>
<keyword evidence="2 3" id="KW-0378">Hydrolase</keyword>
<proteinExistence type="inferred from homology"/>
<evidence type="ECO:0000256" key="1">
    <source>
        <dbReference type="ARBA" id="ARBA00010206"/>
    </source>
</evidence>